<accession>A0A3L6EDU7</accession>
<dbReference type="AlphaFoldDB" id="A0A3L6EDU7"/>
<evidence type="ECO:0000256" key="7">
    <source>
        <dbReference type="ARBA" id="ARBA00022723"/>
    </source>
</evidence>
<keyword evidence="6" id="KW-0548">Nucleotidyltransferase</keyword>
<evidence type="ECO:0000256" key="3">
    <source>
        <dbReference type="ARBA" id="ARBA00012417"/>
    </source>
</evidence>
<sequence length="152" mass="16829">MKEKHVDALVEATDAGKPDHFASACPERTLFGFKDPVPDAEPASTGVEVVVVPFWNREKIRKGVLPRLLEEILSTRIMVKQAMKKLSPSQQVLHRIFNARQLALKLIANVTYGYTAAGFSGRMPCAELADSIVQCGRRTLETAISFVNQHPL</sequence>
<dbReference type="Proteomes" id="UP000251960">
    <property type="component" value="Chromosome 6"/>
</dbReference>
<dbReference type="GO" id="GO:0003677">
    <property type="term" value="F:DNA binding"/>
    <property type="evidence" value="ECO:0007669"/>
    <property type="project" value="InterPro"/>
</dbReference>
<keyword evidence="12" id="KW-0411">Iron-sulfur</keyword>
<comment type="cofactor">
    <cofactor evidence="1">
        <name>[4Fe-4S] cluster</name>
        <dbReference type="ChEBI" id="CHEBI:49883"/>
    </cofactor>
</comment>
<evidence type="ECO:0000259" key="15">
    <source>
        <dbReference type="Pfam" id="PF00136"/>
    </source>
</evidence>
<evidence type="ECO:0000256" key="10">
    <source>
        <dbReference type="ARBA" id="ARBA00022932"/>
    </source>
</evidence>
<dbReference type="GO" id="GO:0046872">
    <property type="term" value="F:metal ion binding"/>
    <property type="evidence" value="ECO:0007669"/>
    <property type="project" value="UniProtKB-KW"/>
</dbReference>
<dbReference type="GO" id="GO:0000166">
    <property type="term" value="F:nucleotide binding"/>
    <property type="evidence" value="ECO:0007669"/>
    <property type="project" value="InterPro"/>
</dbReference>
<dbReference type="FunFam" id="1.10.287.690:FF:000002">
    <property type="entry name" value="DNA polymerase zeta"/>
    <property type="match status" value="1"/>
</dbReference>
<organism evidence="16">
    <name type="scientific">Zea mays</name>
    <name type="common">Maize</name>
    <dbReference type="NCBI Taxonomy" id="4577"/>
    <lineage>
        <taxon>Eukaryota</taxon>
        <taxon>Viridiplantae</taxon>
        <taxon>Streptophyta</taxon>
        <taxon>Embryophyta</taxon>
        <taxon>Tracheophyta</taxon>
        <taxon>Spermatophyta</taxon>
        <taxon>Magnoliopsida</taxon>
        <taxon>Liliopsida</taxon>
        <taxon>Poales</taxon>
        <taxon>Poaceae</taxon>
        <taxon>PACMAD clade</taxon>
        <taxon>Panicoideae</taxon>
        <taxon>Andropogonodae</taxon>
        <taxon>Andropogoneae</taxon>
        <taxon>Tripsacinae</taxon>
        <taxon>Zea</taxon>
    </lineage>
</organism>
<keyword evidence="13" id="KW-0234">DNA repair</keyword>
<dbReference type="PANTHER" id="PTHR45812:SF1">
    <property type="entry name" value="DNA POLYMERASE ZETA CATALYTIC SUBUNIT"/>
    <property type="match status" value="1"/>
</dbReference>
<dbReference type="Gene3D" id="1.10.287.690">
    <property type="entry name" value="Helix hairpin bin"/>
    <property type="match status" value="1"/>
</dbReference>
<keyword evidence="5" id="KW-0808">Transferase</keyword>
<evidence type="ECO:0000256" key="12">
    <source>
        <dbReference type="ARBA" id="ARBA00023014"/>
    </source>
</evidence>
<evidence type="ECO:0000256" key="5">
    <source>
        <dbReference type="ARBA" id="ARBA00022679"/>
    </source>
</evidence>
<evidence type="ECO:0000256" key="8">
    <source>
        <dbReference type="ARBA" id="ARBA00022763"/>
    </source>
</evidence>
<comment type="caution">
    <text evidence="16">The sequence shown here is derived from an EMBL/GenBank/DDBJ whole genome shotgun (WGS) entry which is preliminary data.</text>
</comment>
<dbReference type="GO" id="GO:0019985">
    <property type="term" value="P:translesion synthesis"/>
    <property type="evidence" value="ECO:0007669"/>
    <property type="project" value="InterPro"/>
</dbReference>
<evidence type="ECO:0000256" key="9">
    <source>
        <dbReference type="ARBA" id="ARBA00022833"/>
    </source>
</evidence>
<evidence type="ECO:0000256" key="6">
    <source>
        <dbReference type="ARBA" id="ARBA00022695"/>
    </source>
</evidence>
<keyword evidence="10" id="KW-0239">DNA-directed DNA polymerase</keyword>
<protein>
    <recommendedName>
        <fullName evidence="4">DNA polymerase zeta catalytic subunit</fullName>
        <ecNumber evidence="3">2.7.7.7</ecNumber>
    </recommendedName>
</protein>
<evidence type="ECO:0000256" key="1">
    <source>
        <dbReference type="ARBA" id="ARBA00001966"/>
    </source>
</evidence>
<gene>
    <name evidence="16" type="primary">REV3_0</name>
    <name evidence="16" type="ORF">Zm00014a_044150</name>
</gene>
<evidence type="ECO:0000313" key="16">
    <source>
        <dbReference type="EMBL" id="PWZ18985.1"/>
    </source>
</evidence>
<keyword evidence="9" id="KW-0862">Zinc</keyword>
<evidence type="ECO:0000256" key="11">
    <source>
        <dbReference type="ARBA" id="ARBA00023004"/>
    </source>
</evidence>
<evidence type="ECO:0000256" key="13">
    <source>
        <dbReference type="ARBA" id="ARBA00023204"/>
    </source>
</evidence>
<dbReference type="InterPro" id="IPR030559">
    <property type="entry name" value="PolZ_Rev3"/>
</dbReference>
<comment type="similarity">
    <text evidence="2">Belongs to the DNA polymerase type-B family.</text>
</comment>
<keyword evidence="7" id="KW-0479">Metal-binding</keyword>
<dbReference type="GO" id="GO:0006281">
    <property type="term" value="P:DNA repair"/>
    <property type="evidence" value="ECO:0007669"/>
    <property type="project" value="UniProtKB-KW"/>
</dbReference>
<dbReference type="EMBL" id="NCVQ01000007">
    <property type="protein sequence ID" value="PWZ18985.1"/>
    <property type="molecule type" value="Genomic_DNA"/>
</dbReference>
<reference evidence="16" key="1">
    <citation type="journal article" date="2018" name="Nat. Genet.">
        <title>Extensive intraspecific gene order and gene structural variations between Mo17 and other maize genomes.</title>
        <authorList>
            <person name="Sun S."/>
            <person name="Zhou Y."/>
            <person name="Chen J."/>
            <person name="Shi J."/>
            <person name="Zhao H."/>
            <person name="Zhao H."/>
            <person name="Song W."/>
            <person name="Zhang M."/>
            <person name="Cui Y."/>
            <person name="Dong X."/>
            <person name="Liu H."/>
            <person name="Ma X."/>
            <person name="Jiao Y."/>
            <person name="Wang B."/>
            <person name="Wei X."/>
            <person name="Stein J.C."/>
            <person name="Glaubitz J.C."/>
            <person name="Lu F."/>
            <person name="Yu G."/>
            <person name="Liang C."/>
            <person name="Fengler K."/>
            <person name="Li B."/>
            <person name="Rafalski A."/>
            <person name="Schnable P.S."/>
            <person name="Ware D.H."/>
            <person name="Buckler E.S."/>
            <person name="Lai J."/>
        </authorList>
    </citation>
    <scope>NUCLEOTIDE SEQUENCE [LARGE SCALE GENOMIC DNA]</scope>
    <source>
        <tissue evidence="16">Seedling</tissue>
    </source>
</reference>
<dbReference type="SUPFAM" id="SSF56672">
    <property type="entry name" value="DNA/RNA polymerases"/>
    <property type="match status" value="1"/>
</dbReference>
<dbReference type="Pfam" id="PF00136">
    <property type="entry name" value="DNA_pol_B"/>
    <property type="match status" value="1"/>
</dbReference>
<dbReference type="EC" id="2.7.7.7" evidence="3"/>
<name>A0A3L6EDU7_MAIZE</name>
<keyword evidence="8" id="KW-0227">DNA damage</keyword>
<dbReference type="PANTHER" id="PTHR45812">
    <property type="entry name" value="DNA POLYMERASE ZETA CATALYTIC SUBUNIT"/>
    <property type="match status" value="1"/>
</dbReference>
<evidence type="ECO:0000256" key="4">
    <source>
        <dbReference type="ARBA" id="ARBA00021589"/>
    </source>
</evidence>
<dbReference type="InterPro" id="IPR043502">
    <property type="entry name" value="DNA/RNA_pol_sf"/>
</dbReference>
<evidence type="ECO:0000256" key="2">
    <source>
        <dbReference type="ARBA" id="ARBA00005755"/>
    </source>
</evidence>
<comment type="catalytic activity">
    <reaction evidence="14">
        <text>DNA(n) + a 2'-deoxyribonucleoside 5'-triphosphate = DNA(n+1) + diphosphate</text>
        <dbReference type="Rhea" id="RHEA:22508"/>
        <dbReference type="Rhea" id="RHEA-COMP:17339"/>
        <dbReference type="Rhea" id="RHEA-COMP:17340"/>
        <dbReference type="ChEBI" id="CHEBI:33019"/>
        <dbReference type="ChEBI" id="CHEBI:61560"/>
        <dbReference type="ChEBI" id="CHEBI:173112"/>
        <dbReference type="EC" id="2.7.7.7"/>
    </reaction>
</comment>
<dbReference type="GO" id="GO:0003887">
    <property type="term" value="F:DNA-directed DNA polymerase activity"/>
    <property type="evidence" value="ECO:0007669"/>
    <property type="project" value="UniProtKB-KW"/>
</dbReference>
<dbReference type="InterPro" id="IPR006134">
    <property type="entry name" value="DNA-dir_DNA_pol_B_multi_dom"/>
</dbReference>
<feature type="domain" description="DNA-directed DNA polymerase family B multifunctional" evidence="15">
    <location>
        <begin position="57"/>
        <end position="150"/>
    </location>
</feature>
<dbReference type="GO" id="GO:0016035">
    <property type="term" value="C:zeta DNA polymerase complex"/>
    <property type="evidence" value="ECO:0007669"/>
    <property type="project" value="InterPro"/>
</dbReference>
<keyword evidence="11" id="KW-0408">Iron</keyword>
<evidence type="ECO:0000256" key="14">
    <source>
        <dbReference type="ARBA" id="ARBA00049244"/>
    </source>
</evidence>
<proteinExistence type="inferred from homology"/>
<dbReference type="GO" id="GO:0051536">
    <property type="term" value="F:iron-sulfur cluster binding"/>
    <property type="evidence" value="ECO:0007669"/>
    <property type="project" value="UniProtKB-KW"/>
</dbReference>